<gene>
    <name evidence="3" type="ordered locus">CBUD_0634</name>
</gene>
<dbReference type="GO" id="GO:0000166">
    <property type="term" value="F:nucleotide binding"/>
    <property type="evidence" value="ECO:0007669"/>
    <property type="project" value="InterPro"/>
</dbReference>
<dbReference type="Gene3D" id="3.40.50.720">
    <property type="entry name" value="NAD(P)-binding Rossmann-like Domain"/>
    <property type="match status" value="1"/>
</dbReference>
<name>A9KC42_COXBN</name>
<evidence type="ECO:0000259" key="1">
    <source>
        <dbReference type="Pfam" id="PF01408"/>
    </source>
</evidence>
<evidence type="ECO:0000313" key="4">
    <source>
        <dbReference type="Proteomes" id="UP000008555"/>
    </source>
</evidence>
<feature type="domain" description="GFO/IDH/MocA-like oxidoreductase" evidence="2">
    <location>
        <begin position="157"/>
        <end position="218"/>
    </location>
</feature>
<protein>
    <submittedName>
        <fullName evidence="3">NAD-dependent oxidoreductase</fullName>
    </submittedName>
</protein>
<dbReference type="AlphaFoldDB" id="A9KC42"/>
<organism evidence="3 4">
    <name type="scientific">Coxiella burnetii (strain Dugway 5J108-111)</name>
    <dbReference type="NCBI Taxonomy" id="434922"/>
    <lineage>
        <taxon>Bacteria</taxon>
        <taxon>Pseudomonadati</taxon>
        <taxon>Pseudomonadota</taxon>
        <taxon>Gammaproteobacteria</taxon>
        <taxon>Legionellales</taxon>
        <taxon>Coxiellaceae</taxon>
        <taxon>Coxiella</taxon>
    </lineage>
</organism>
<dbReference type="KEGG" id="cbd:CBUD_0634"/>
<dbReference type="InterPro" id="IPR000683">
    <property type="entry name" value="Gfo/Idh/MocA-like_OxRdtase_N"/>
</dbReference>
<dbReference type="SUPFAM" id="SSF55347">
    <property type="entry name" value="Glyceraldehyde-3-phosphate dehydrogenase-like, C-terminal domain"/>
    <property type="match status" value="1"/>
</dbReference>
<sequence>MEKIRTAVVGVGYLGSYHAEKYSALPQSELVAVCDIHHERCYAKAKELNAEAVINYQSLIGLVDAVSIAVPTPLHHAVARFFLDNGIHVLLEKPIATTLEEADDLIAAAKRNRVILQIGHLERFNSAVKAVEPLISNPRFIESLRLAPFRLRGTDVNVVLDLMIHDIDIIQSIVKSDIQNISASGASVLSPYVDIANARIEFTNGCVANVTASRVSLKIERKLRIFQHDNYVAIDLDHKKMAIHRKGTHEMFPGIPEITRQVERFHKGDALMDQISAFLNSIIHNKPPVISGEEGKRALATALEISLIVRRTNEQFPISPIAAENVE</sequence>
<dbReference type="RefSeq" id="WP_005771932.1">
    <property type="nucleotide sequence ID" value="NC_009727.1"/>
</dbReference>
<dbReference type="SUPFAM" id="SSF51735">
    <property type="entry name" value="NAD(P)-binding Rossmann-fold domains"/>
    <property type="match status" value="1"/>
</dbReference>
<dbReference type="Gene3D" id="3.30.360.10">
    <property type="entry name" value="Dihydrodipicolinate Reductase, domain 2"/>
    <property type="match status" value="1"/>
</dbReference>
<dbReference type="InterPro" id="IPR036291">
    <property type="entry name" value="NAD(P)-bd_dom_sf"/>
</dbReference>
<proteinExistence type="predicted"/>
<dbReference type="InterPro" id="IPR055170">
    <property type="entry name" value="GFO_IDH_MocA-like_dom"/>
</dbReference>
<dbReference type="Pfam" id="PF22725">
    <property type="entry name" value="GFO_IDH_MocA_C3"/>
    <property type="match status" value="1"/>
</dbReference>
<dbReference type="InterPro" id="IPR051450">
    <property type="entry name" value="Gfo/Idh/MocA_Oxidoreductases"/>
</dbReference>
<accession>A9KC42</accession>
<dbReference type="Pfam" id="PF01408">
    <property type="entry name" value="GFO_IDH_MocA"/>
    <property type="match status" value="1"/>
</dbReference>
<dbReference type="Proteomes" id="UP000008555">
    <property type="component" value="Chromosome"/>
</dbReference>
<evidence type="ECO:0000313" key="3">
    <source>
        <dbReference type="EMBL" id="ABS77167.1"/>
    </source>
</evidence>
<dbReference type="PANTHER" id="PTHR43377">
    <property type="entry name" value="BILIVERDIN REDUCTASE A"/>
    <property type="match status" value="1"/>
</dbReference>
<feature type="domain" description="Gfo/Idh/MocA-like oxidoreductase N-terminal" evidence="1">
    <location>
        <begin position="4"/>
        <end position="120"/>
    </location>
</feature>
<dbReference type="EMBL" id="CP000733">
    <property type="protein sequence ID" value="ABS77167.1"/>
    <property type="molecule type" value="Genomic_DNA"/>
</dbReference>
<reference evidence="3 4" key="1">
    <citation type="journal article" date="2009" name="Infect. Immun.">
        <title>Comparative genomics reveal extensive transposon-mediated genomic plasticity and diversity among potential effector proteins within the genus Coxiella.</title>
        <authorList>
            <person name="Beare P.A."/>
            <person name="Unsworth N."/>
            <person name="Andoh M."/>
            <person name="Voth D.E."/>
            <person name="Omsland A."/>
            <person name="Gilk S.D."/>
            <person name="Williams K.P."/>
            <person name="Sobral B.W."/>
            <person name="Kupko J.J.III."/>
            <person name="Porcella S.F."/>
            <person name="Samuel J.E."/>
            <person name="Heinzen R.A."/>
        </authorList>
    </citation>
    <scope>NUCLEOTIDE SEQUENCE [LARGE SCALE GENOMIC DNA]</scope>
    <source>
        <strain evidence="3 4">Dugway 5J108-111</strain>
    </source>
</reference>
<evidence type="ECO:0000259" key="2">
    <source>
        <dbReference type="Pfam" id="PF22725"/>
    </source>
</evidence>
<dbReference type="HOGENOM" id="CLU_023194_10_0_6"/>
<dbReference type="PANTHER" id="PTHR43377:SF1">
    <property type="entry name" value="BILIVERDIN REDUCTASE A"/>
    <property type="match status" value="1"/>
</dbReference>